<comment type="caution">
    <text evidence="2">The sequence shown here is derived from an EMBL/GenBank/DDBJ whole genome shotgun (WGS) entry which is preliminary data.</text>
</comment>
<dbReference type="Proteomes" id="UP000887159">
    <property type="component" value="Unassembled WGS sequence"/>
</dbReference>
<dbReference type="AlphaFoldDB" id="A0A8X6V4M4"/>
<evidence type="ECO:0000256" key="1">
    <source>
        <dbReference type="SAM" id="MobiDB-lite"/>
    </source>
</evidence>
<sequence>MPAVELGKKREQFVKAASDTRKSAVTIEGEVKLRCSGVGAKERENSVARDGDCPHQLPCRYGATTADVYRLWMQGKTDFYGSASPVANLPMLFTEPAYKGAWGSPSPTQAQASQSPLPPPTPEFEIDRPTTSARKSRRCE</sequence>
<feature type="compositionally biased region" description="Low complexity" evidence="1">
    <location>
        <begin position="104"/>
        <end position="115"/>
    </location>
</feature>
<organism evidence="2 3">
    <name type="scientific">Trichonephila clavipes</name>
    <name type="common">Golden silk orbweaver</name>
    <name type="synonym">Nephila clavipes</name>
    <dbReference type="NCBI Taxonomy" id="2585209"/>
    <lineage>
        <taxon>Eukaryota</taxon>
        <taxon>Metazoa</taxon>
        <taxon>Ecdysozoa</taxon>
        <taxon>Arthropoda</taxon>
        <taxon>Chelicerata</taxon>
        <taxon>Arachnida</taxon>
        <taxon>Araneae</taxon>
        <taxon>Araneomorphae</taxon>
        <taxon>Entelegynae</taxon>
        <taxon>Araneoidea</taxon>
        <taxon>Nephilidae</taxon>
        <taxon>Trichonephila</taxon>
    </lineage>
</organism>
<protein>
    <submittedName>
        <fullName evidence="2">Uncharacterized protein</fullName>
    </submittedName>
</protein>
<dbReference type="EMBL" id="BMAU01021177">
    <property type="protein sequence ID" value="GFX94338.1"/>
    <property type="molecule type" value="Genomic_DNA"/>
</dbReference>
<name>A0A8X6V4M4_TRICX</name>
<gene>
    <name evidence="2" type="ORF">TNCV_4293831</name>
</gene>
<keyword evidence="3" id="KW-1185">Reference proteome</keyword>
<accession>A0A8X6V4M4</accession>
<reference evidence="2" key="1">
    <citation type="submission" date="2020-08" db="EMBL/GenBank/DDBJ databases">
        <title>Multicomponent nature underlies the extraordinary mechanical properties of spider dragline silk.</title>
        <authorList>
            <person name="Kono N."/>
            <person name="Nakamura H."/>
            <person name="Mori M."/>
            <person name="Yoshida Y."/>
            <person name="Ohtoshi R."/>
            <person name="Malay A.D."/>
            <person name="Moran D.A.P."/>
            <person name="Tomita M."/>
            <person name="Numata K."/>
            <person name="Arakawa K."/>
        </authorList>
    </citation>
    <scope>NUCLEOTIDE SEQUENCE</scope>
</reference>
<evidence type="ECO:0000313" key="2">
    <source>
        <dbReference type="EMBL" id="GFX94338.1"/>
    </source>
</evidence>
<proteinExistence type="predicted"/>
<feature type="region of interest" description="Disordered" evidence="1">
    <location>
        <begin position="97"/>
        <end position="140"/>
    </location>
</feature>
<evidence type="ECO:0000313" key="3">
    <source>
        <dbReference type="Proteomes" id="UP000887159"/>
    </source>
</evidence>